<name>A0A4Y2W9S7_ARAVE</name>
<evidence type="ECO:0000313" key="4">
    <source>
        <dbReference type="EMBL" id="GBO32755.1"/>
    </source>
</evidence>
<gene>
    <name evidence="4" type="ORF">AVEN_121425_1</name>
    <name evidence="5" type="ORF">AVEN_174629_1</name>
    <name evidence="2" type="ORF">AVEN_193981_1</name>
    <name evidence="3" type="ORF">AVEN_36845_1</name>
</gene>
<dbReference type="EMBL" id="BGPR01056238">
    <property type="protein sequence ID" value="GBO32753.1"/>
    <property type="molecule type" value="Genomic_DNA"/>
</dbReference>
<evidence type="ECO:0000313" key="2">
    <source>
        <dbReference type="EMBL" id="GBO32751.1"/>
    </source>
</evidence>
<dbReference type="EMBL" id="BGPR01056236">
    <property type="protein sequence ID" value="GBO32751.1"/>
    <property type="molecule type" value="Genomic_DNA"/>
</dbReference>
<dbReference type="AlphaFoldDB" id="A0A4Y2W9S7"/>
<dbReference type="EMBL" id="BGPR01056241">
    <property type="protein sequence ID" value="GBO32757.1"/>
    <property type="molecule type" value="Genomic_DNA"/>
</dbReference>
<reference evidence="5 6" key="1">
    <citation type="journal article" date="2019" name="Sci. Rep.">
        <title>Orb-weaving spider Araneus ventricosus genome elucidates the spidroin gene catalogue.</title>
        <authorList>
            <person name="Kono N."/>
            <person name="Nakamura H."/>
            <person name="Ohtoshi R."/>
            <person name="Moran D.A.P."/>
            <person name="Shinohara A."/>
            <person name="Yoshida Y."/>
            <person name="Fujiwara M."/>
            <person name="Mori M."/>
            <person name="Tomita M."/>
            <person name="Arakawa K."/>
        </authorList>
    </citation>
    <scope>NUCLEOTIDE SEQUENCE [LARGE SCALE GENOMIC DNA]</scope>
</reference>
<dbReference type="EMBL" id="BGPR01056239">
    <property type="protein sequence ID" value="GBO32755.1"/>
    <property type="molecule type" value="Genomic_DNA"/>
</dbReference>
<evidence type="ECO:0000313" key="5">
    <source>
        <dbReference type="EMBL" id="GBO32757.1"/>
    </source>
</evidence>
<organism evidence="5 6">
    <name type="scientific">Araneus ventricosus</name>
    <name type="common">Orbweaver spider</name>
    <name type="synonym">Epeira ventricosa</name>
    <dbReference type="NCBI Taxonomy" id="182803"/>
    <lineage>
        <taxon>Eukaryota</taxon>
        <taxon>Metazoa</taxon>
        <taxon>Ecdysozoa</taxon>
        <taxon>Arthropoda</taxon>
        <taxon>Chelicerata</taxon>
        <taxon>Arachnida</taxon>
        <taxon>Araneae</taxon>
        <taxon>Araneomorphae</taxon>
        <taxon>Entelegynae</taxon>
        <taxon>Araneoidea</taxon>
        <taxon>Araneidae</taxon>
        <taxon>Araneus</taxon>
    </lineage>
</organism>
<protein>
    <submittedName>
        <fullName evidence="5">Uncharacterized protein</fullName>
    </submittedName>
</protein>
<evidence type="ECO:0000313" key="6">
    <source>
        <dbReference type="Proteomes" id="UP000499080"/>
    </source>
</evidence>
<proteinExistence type="predicted"/>
<sequence>MHLLFYTFLKIHTDLYHRSSGHIRDSEKGRERFKYYCLEGEPLSLRTLSIKKISGVTSLLGLLALRSAQVSGPRLRNPRKTEENQDNFFAEETRQKPKKKY</sequence>
<evidence type="ECO:0000256" key="1">
    <source>
        <dbReference type="SAM" id="MobiDB-lite"/>
    </source>
</evidence>
<dbReference type="Proteomes" id="UP000499080">
    <property type="component" value="Unassembled WGS sequence"/>
</dbReference>
<feature type="region of interest" description="Disordered" evidence="1">
    <location>
        <begin position="70"/>
        <end position="101"/>
    </location>
</feature>
<accession>A0A4Y2W9S7</accession>
<comment type="caution">
    <text evidence="5">The sequence shown here is derived from an EMBL/GenBank/DDBJ whole genome shotgun (WGS) entry which is preliminary data.</text>
</comment>
<evidence type="ECO:0000313" key="3">
    <source>
        <dbReference type="EMBL" id="GBO32753.1"/>
    </source>
</evidence>
<keyword evidence="6" id="KW-1185">Reference proteome</keyword>